<name>A0A4R7EPS2_9FLAO</name>
<feature type="signal peptide" evidence="1">
    <location>
        <begin position="1"/>
        <end position="20"/>
    </location>
</feature>
<evidence type="ECO:0000313" key="3">
    <source>
        <dbReference type="Proteomes" id="UP000295215"/>
    </source>
</evidence>
<keyword evidence="1" id="KW-0732">Signal</keyword>
<evidence type="ECO:0000256" key="1">
    <source>
        <dbReference type="SAM" id="SignalP"/>
    </source>
</evidence>
<comment type="caution">
    <text evidence="2">The sequence shown here is derived from an EMBL/GenBank/DDBJ whole genome shotgun (WGS) entry which is preliminary data.</text>
</comment>
<dbReference type="SUPFAM" id="SSF52833">
    <property type="entry name" value="Thioredoxin-like"/>
    <property type="match status" value="1"/>
</dbReference>
<keyword evidence="3" id="KW-1185">Reference proteome</keyword>
<dbReference type="OrthoDB" id="6399635at2"/>
<feature type="chain" id="PRO_5020710610" description="Thioredoxin domain-containing protein" evidence="1">
    <location>
        <begin position="21"/>
        <end position="335"/>
    </location>
</feature>
<evidence type="ECO:0000313" key="2">
    <source>
        <dbReference type="EMBL" id="TDS52079.1"/>
    </source>
</evidence>
<dbReference type="InterPro" id="IPR036249">
    <property type="entry name" value="Thioredoxin-like_sf"/>
</dbReference>
<dbReference type="AlphaFoldDB" id="A0A4R7EPS2"/>
<sequence length="335" mass="38968">MKKLYFIVFAFLQIVTICNAQNKITIKGTILKAESVGQIFISTGDFLTSLDVSEDNTYAKEVDIPVLPTKISLAGINMKTGKINYYTPDLWVESSEVELNIDLSKKNEYELHPIMDDQSLSEQIQYADKKERKQLIKQNSNSFPALYFLYNDYFFKESKDLAFLEDILAGLDQDYKESYYGKLLDTFLKAKKEIPVKKGKQLMPVELFNKDLKLTSLIQQNNKKKIICYTSTGCGYSKASMAFLAELQIKIDIDKYEIITVWDDSSYEIWQYHIPEIKNLIQWTNFWDRYRFTHTYLNIDTTPTFFIVDENNVLLKEMKGISSKTKKELLKACNI</sequence>
<protein>
    <recommendedName>
        <fullName evidence="4">Thioredoxin domain-containing protein</fullName>
    </recommendedName>
</protein>
<organism evidence="2 3">
    <name type="scientific">Myroides indicus</name>
    <dbReference type="NCBI Taxonomy" id="1323422"/>
    <lineage>
        <taxon>Bacteria</taxon>
        <taxon>Pseudomonadati</taxon>
        <taxon>Bacteroidota</taxon>
        <taxon>Flavobacteriia</taxon>
        <taxon>Flavobacteriales</taxon>
        <taxon>Flavobacteriaceae</taxon>
        <taxon>Myroides</taxon>
    </lineage>
</organism>
<dbReference type="EMBL" id="SOAG01000033">
    <property type="protein sequence ID" value="TDS52079.1"/>
    <property type="molecule type" value="Genomic_DNA"/>
</dbReference>
<accession>A0A4R7EPS2</accession>
<evidence type="ECO:0008006" key="4">
    <source>
        <dbReference type="Google" id="ProtNLM"/>
    </source>
</evidence>
<proteinExistence type="predicted"/>
<dbReference type="Proteomes" id="UP000295215">
    <property type="component" value="Unassembled WGS sequence"/>
</dbReference>
<dbReference type="Gene3D" id="3.40.30.10">
    <property type="entry name" value="Glutaredoxin"/>
    <property type="match status" value="1"/>
</dbReference>
<reference evidence="2 3" key="1">
    <citation type="submission" date="2019-03" db="EMBL/GenBank/DDBJ databases">
        <title>Genomic Encyclopedia of Archaeal and Bacterial Type Strains, Phase II (KMG-II): from individual species to whole genera.</title>
        <authorList>
            <person name="Goeker M."/>
        </authorList>
    </citation>
    <scope>NUCLEOTIDE SEQUENCE [LARGE SCALE GENOMIC DNA]</scope>
    <source>
        <strain evidence="2 3">DSM 28213</strain>
    </source>
</reference>
<dbReference type="RefSeq" id="WP_133713583.1">
    <property type="nucleotide sequence ID" value="NZ_SOAG01000033.1"/>
</dbReference>
<gene>
    <name evidence="2" type="ORF">C8P70_13313</name>
</gene>